<reference evidence="4 5" key="1">
    <citation type="submission" date="2015-01" db="EMBL/GenBank/DDBJ databases">
        <title>The Genome Sequence of Exophiala oligosperma CBS72588.</title>
        <authorList>
            <consortium name="The Broad Institute Genomics Platform"/>
            <person name="Cuomo C."/>
            <person name="de Hoog S."/>
            <person name="Gorbushina A."/>
            <person name="Stielow B."/>
            <person name="Teixiera M."/>
            <person name="Abouelleil A."/>
            <person name="Chapman S.B."/>
            <person name="Priest M."/>
            <person name="Young S.K."/>
            <person name="Wortman J."/>
            <person name="Nusbaum C."/>
            <person name="Birren B."/>
        </authorList>
    </citation>
    <scope>NUCLEOTIDE SEQUENCE [LARGE SCALE GENOMIC DNA]</scope>
    <source>
        <strain evidence="4 5">CBS 72588</strain>
    </source>
</reference>
<feature type="compositionally biased region" description="Basic and acidic residues" evidence="2">
    <location>
        <begin position="480"/>
        <end position="504"/>
    </location>
</feature>
<dbReference type="Gene3D" id="3.30.40.10">
    <property type="entry name" value="Zinc/RING finger domain, C3HC4 (zinc finger)"/>
    <property type="match status" value="1"/>
</dbReference>
<feature type="domain" description="RING-type" evidence="3">
    <location>
        <begin position="418"/>
        <end position="463"/>
    </location>
</feature>
<dbReference type="InterPro" id="IPR013083">
    <property type="entry name" value="Znf_RING/FYVE/PHD"/>
</dbReference>
<keyword evidence="1" id="KW-0479">Metal-binding</keyword>
<dbReference type="EMBL" id="KN847341">
    <property type="protein sequence ID" value="KIW38255.1"/>
    <property type="molecule type" value="Genomic_DNA"/>
</dbReference>
<dbReference type="RefSeq" id="XP_016258471.1">
    <property type="nucleotide sequence ID" value="XM_016410664.1"/>
</dbReference>
<evidence type="ECO:0000313" key="5">
    <source>
        <dbReference type="Proteomes" id="UP000053342"/>
    </source>
</evidence>
<dbReference type="GO" id="GO:0008270">
    <property type="term" value="F:zinc ion binding"/>
    <property type="evidence" value="ECO:0007669"/>
    <property type="project" value="UniProtKB-KW"/>
</dbReference>
<dbReference type="OrthoDB" id="1711136at2759"/>
<evidence type="ECO:0000256" key="1">
    <source>
        <dbReference type="PROSITE-ProRule" id="PRU00175"/>
    </source>
</evidence>
<feature type="region of interest" description="Disordered" evidence="2">
    <location>
        <begin position="247"/>
        <end position="267"/>
    </location>
</feature>
<dbReference type="SMART" id="SM00184">
    <property type="entry name" value="RING"/>
    <property type="match status" value="1"/>
</dbReference>
<sequence>MNSICEHKEQIGCALTALPRCCSCADKRPVATAYPIYVDGKGMKLQGKRWQRYCWKCRDYWNFISESSSPRSLLGTSDISELHVHTEFSTSNTNNMSQNPSGDHNEHSNRRTRNRHAYRSNFHGHPDRANPNHQDTGTRATSYLAMLPGSSHYDINTGTDQLYHWNANYAQNAYGNLPGQSDMPLQGQNAAAQVGITSQRSIQGTIPQIFQNSLAHLGLTPATTENTHPGLPTNRHFNSEITSRHQPLYTGHNQSAPSHRQSQQHMTNPFGTREELEADDYQSPLTAMFGRFERIREAREAQHAAQSQRQNGGSTDTSVLTASGQRPIHVRSEPRRRRRLPRQSSNSGPTSGGLWTSDQFQEWFHTRTTNQNTTANDLTSIHLDATDDEASDSSPNPIDQQQRGDVVSLEDLDVNIACQICKEQKMDTLLEPCMHLAICHWCSDLSREMSRRPGVGWRCPICRAKVRRCRKVFLITSEKHGQDEQDAPKEPKDNEDSKEKRESNANEDAVMAL</sequence>
<dbReference type="VEuPathDB" id="FungiDB:PV06_09236"/>
<name>A0A0D2D763_9EURO</name>
<dbReference type="AlphaFoldDB" id="A0A0D2D763"/>
<keyword evidence="1" id="KW-0863">Zinc-finger</keyword>
<dbReference type="GeneID" id="27361310"/>
<accession>A0A0D2D763</accession>
<proteinExistence type="predicted"/>
<organism evidence="4 5">
    <name type="scientific">Exophiala oligosperma</name>
    <dbReference type="NCBI Taxonomy" id="215243"/>
    <lineage>
        <taxon>Eukaryota</taxon>
        <taxon>Fungi</taxon>
        <taxon>Dikarya</taxon>
        <taxon>Ascomycota</taxon>
        <taxon>Pezizomycotina</taxon>
        <taxon>Eurotiomycetes</taxon>
        <taxon>Chaetothyriomycetidae</taxon>
        <taxon>Chaetothyriales</taxon>
        <taxon>Herpotrichiellaceae</taxon>
        <taxon>Exophiala</taxon>
    </lineage>
</organism>
<keyword evidence="5" id="KW-1185">Reference proteome</keyword>
<dbReference type="HOGENOM" id="CLU_048758_0_0_1"/>
<feature type="region of interest" description="Disordered" evidence="2">
    <location>
        <begin position="89"/>
        <end position="111"/>
    </location>
</feature>
<dbReference type="InterPro" id="IPR001841">
    <property type="entry name" value="Znf_RING"/>
</dbReference>
<dbReference type="Pfam" id="PF13920">
    <property type="entry name" value="zf-C3HC4_3"/>
    <property type="match status" value="1"/>
</dbReference>
<evidence type="ECO:0000256" key="2">
    <source>
        <dbReference type="SAM" id="MobiDB-lite"/>
    </source>
</evidence>
<evidence type="ECO:0000313" key="4">
    <source>
        <dbReference type="EMBL" id="KIW38255.1"/>
    </source>
</evidence>
<gene>
    <name evidence="4" type="ORF">PV06_09236</name>
</gene>
<protein>
    <recommendedName>
        <fullName evidence="3">RING-type domain-containing protein</fullName>
    </recommendedName>
</protein>
<feature type="compositionally biased region" description="Polar residues" evidence="2">
    <location>
        <begin position="89"/>
        <end position="102"/>
    </location>
</feature>
<dbReference type="PROSITE" id="PS50089">
    <property type="entry name" value="ZF_RING_2"/>
    <property type="match status" value="1"/>
</dbReference>
<dbReference type="Proteomes" id="UP000053342">
    <property type="component" value="Unassembled WGS sequence"/>
</dbReference>
<feature type="region of interest" description="Disordered" evidence="2">
    <location>
        <begin position="298"/>
        <end position="356"/>
    </location>
</feature>
<keyword evidence="1" id="KW-0862">Zinc</keyword>
<evidence type="ECO:0000259" key="3">
    <source>
        <dbReference type="PROSITE" id="PS50089"/>
    </source>
</evidence>
<dbReference type="SUPFAM" id="SSF57850">
    <property type="entry name" value="RING/U-box"/>
    <property type="match status" value="1"/>
</dbReference>
<feature type="compositionally biased region" description="Polar residues" evidence="2">
    <location>
        <begin position="304"/>
        <end position="324"/>
    </location>
</feature>
<feature type="region of interest" description="Disordered" evidence="2">
    <location>
        <begin position="480"/>
        <end position="513"/>
    </location>
</feature>